<feature type="compositionally biased region" description="Acidic residues" evidence="1">
    <location>
        <begin position="414"/>
        <end position="430"/>
    </location>
</feature>
<feature type="compositionally biased region" description="Polar residues" evidence="1">
    <location>
        <begin position="454"/>
        <end position="470"/>
    </location>
</feature>
<feature type="region of interest" description="Disordered" evidence="1">
    <location>
        <begin position="364"/>
        <end position="550"/>
    </location>
</feature>
<reference evidence="2 3" key="1">
    <citation type="submission" date="2014-04" db="EMBL/GenBank/DDBJ databases">
        <authorList>
            <consortium name="DOE Joint Genome Institute"/>
            <person name="Kuo A."/>
            <person name="Gay G."/>
            <person name="Dore J."/>
            <person name="Kohler A."/>
            <person name="Nagy L.G."/>
            <person name="Floudas D."/>
            <person name="Copeland A."/>
            <person name="Barry K.W."/>
            <person name="Cichocki N."/>
            <person name="Veneault-Fourrey C."/>
            <person name="LaButti K."/>
            <person name="Lindquist E.A."/>
            <person name="Lipzen A."/>
            <person name="Lundell T."/>
            <person name="Morin E."/>
            <person name="Murat C."/>
            <person name="Sun H."/>
            <person name="Tunlid A."/>
            <person name="Henrissat B."/>
            <person name="Grigoriev I.V."/>
            <person name="Hibbett D.S."/>
            <person name="Martin F."/>
            <person name="Nordberg H.P."/>
            <person name="Cantor M.N."/>
            <person name="Hua S.X."/>
        </authorList>
    </citation>
    <scope>NUCLEOTIDE SEQUENCE [LARGE SCALE GENOMIC DNA]</scope>
    <source>
        <strain evidence="3">h7</strain>
    </source>
</reference>
<name>A0A0C3BT27_HEBCY</name>
<evidence type="ECO:0000256" key="1">
    <source>
        <dbReference type="SAM" id="MobiDB-lite"/>
    </source>
</evidence>
<dbReference type="AlphaFoldDB" id="A0A0C3BT27"/>
<dbReference type="HOGENOM" id="CLU_495272_0_0_1"/>
<feature type="compositionally biased region" description="Basic and acidic residues" evidence="1">
    <location>
        <begin position="397"/>
        <end position="413"/>
    </location>
</feature>
<proteinExistence type="predicted"/>
<gene>
    <name evidence="2" type="ORF">M413DRAFT_14685</name>
</gene>
<dbReference type="STRING" id="686832.A0A0C3BT27"/>
<feature type="compositionally biased region" description="Basic and acidic residues" evidence="1">
    <location>
        <begin position="23"/>
        <end position="32"/>
    </location>
</feature>
<dbReference type="OrthoDB" id="2998394at2759"/>
<feature type="compositionally biased region" description="Low complexity" evidence="1">
    <location>
        <begin position="540"/>
        <end position="550"/>
    </location>
</feature>
<dbReference type="InterPro" id="IPR046521">
    <property type="entry name" value="DUF6698"/>
</dbReference>
<reference evidence="3" key="2">
    <citation type="submission" date="2015-01" db="EMBL/GenBank/DDBJ databases">
        <title>Evolutionary Origins and Diversification of the Mycorrhizal Mutualists.</title>
        <authorList>
            <consortium name="DOE Joint Genome Institute"/>
            <consortium name="Mycorrhizal Genomics Consortium"/>
            <person name="Kohler A."/>
            <person name="Kuo A."/>
            <person name="Nagy L.G."/>
            <person name="Floudas D."/>
            <person name="Copeland A."/>
            <person name="Barry K.W."/>
            <person name="Cichocki N."/>
            <person name="Veneault-Fourrey C."/>
            <person name="LaButti K."/>
            <person name="Lindquist E.A."/>
            <person name="Lipzen A."/>
            <person name="Lundell T."/>
            <person name="Morin E."/>
            <person name="Murat C."/>
            <person name="Riley R."/>
            <person name="Ohm R."/>
            <person name="Sun H."/>
            <person name="Tunlid A."/>
            <person name="Henrissat B."/>
            <person name="Grigoriev I.V."/>
            <person name="Hibbett D.S."/>
            <person name="Martin F."/>
        </authorList>
    </citation>
    <scope>NUCLEOTIDE SEQUENCE [LARGE SCALE GENOMIC DNA]</scope>
    <source>
        <strain evidence="3">h7</strain>
    </source>
</reference>
<accession>A0A0C3BT27</accession>
<feature type="region of interest" description="Disordered" evidence="1">
    <location>
        <begin position="1"/>
        <end position="40"/>
    </location>
</feature>
<evidence type="ECO:0000313" key="3">
    <source>
        <dbReference type="Proteomes" id="UP000053424"/>
    </source>
</evidence>
<sequence length="550" mass="63027">MSSHSGEEGSQDSEEVPQKRKSRFIESLESRSQKRKKNSPVDPYKKFVGFYTRSQDAFINYSLVLDAAMSLEVEEYGDLTEEEFLEKNYKQLKVYKALRKSLPQFSKDFLEFQEQPEQIEEFAKLLDAAVTAARGADISTLREAGLEYIALEQPDELLLPKIRRGAEKNTTRGHHHPVLSRLLCPVALLSDYDADPEEFRKKLLRNKIKVFAGDYPALLYPSGGFDPDDPESGLLRNLTLVRFFKHIFTAPTSAKKDLSAPNKTKTKRPQAELNNMKKVTPGSIVYAALMFRHCISALDDWRTEDDLFDRCLFAQSLFDLLDDADDTWTQDTLAWWNAHIFGTPPEGDSEDENHAPTMANTIREKRAARKAADKQEAGDARHREWQRSKGVSSSTVTDKHAQQSDTSGERGGDVQDDEDNNGDDDDADDDDQRHPQNGSPFEERQNLPPRHQRVSQTSTWHQSHSPIATQRSHRPRSPSTRRFQSSPTQPSRRRDEFSCSPRRAQGSSHHHYEQRRDDQRFSRRDQDSSRRIPLSPSPPLSRNLVRRYAQ</sequence>
<dbReference type="Pfam" id="PF20414">
    <property type="entry name" value="DUF6698"/>
    <property type="match status" value="1"/>
</dbReference>
<dbReference type="Proteomes" id="UP000053424">
    <property type="component" value="Unassembled WGS sequence"/>
</dbReference>
<dbReference type="EMBL" id="KN831827">
    <property type="protein sequence ID" value="KIM35219.1"/>
    <property type="molecule type" value="Genomic_DNA"/>
</dbReference>
<evidence type="ECO:0000313" key="2">
    <source>
        <dbReference type="EMBL" id="KIM35219.1"/>
    </source>
</evidence>
<organism evidence="2 3">
    <name type="scientific">Hebeloma cylindrosporum</name>
    <dbReference type="NCBI Taxonomy" id="76867"/>
    <lineage>
        <taxon>Eukaryota</taxon>
        <taxon>Fungi</taxon>
        <taxon>Dikarya</taxon>
        <taxon>Basidiomycota</taxon>
        <taxon>Agaricomycotina</taxon>
        <taxon>Agaricomycetes</taxon>
        <taxon>Agaricomycetidae</taxon>
        <taxon>Agaricales</taxon>
        <taxon>Agaricineae</taxon>
        <taxon>Hymenogastraceae</taxon>
        <taxon>Hebeloma</taxon>
    </lineage>
</organism>
<protein>
    <submittedName>
        <fullName evidence="2">Uncharacterized protein</fullName>
    </submittedName>
</protein>
<feature type="compositionally biased region" description="Basic and acidic residues" evidence="1">
    <location>
        <begin position="510"/>
        <end position="530"/>
    </location>
</feature>
<keyword evidence="3" id="KW-1185">Reference proteome</keyword>
<feature type="compositionally biased region" description="Basic and acidic residues" evidence="1">
    <location>
        <begin position="364"/>
        <end position="387"/>
    </location>
</feature>